<name>A0A8S3WUZ6_PARAO</name>
<dbReference type="Pfam" id="PF02799">
    <property type="entry name" value="NMT_C"/>
    <property type="match status" value="1"/>
</dbReference>
<dbReference type="Proteomes" id="UP000691718">
    <property type="component" value="Unassembled WGS sequence"/>
</dbReference>
<dbReference type="Pfam" id="PF01233">
    <property type="entry name" value="NMT"/>
    <property type="match status" value="1"/>
</dbReference>
<feature type="region of interest" description="Disordered" evidence="7">
    <location>
        <begin position="1"/>
        <end position="40"/>
    </location>
</feature>
<evidence type="ECO:0000256" key="2">
    <source>
        <dbReference type="ARBA" id="ARBA00012923"/>
    </source>
</evidence>
<dbReference type="AlphaFoldDB" id="A0A8S3WUZ6"/>
<keyword evidence="11" id="KW-1185">Reference proteome</keyword>
<dbReference type="GO" id="GO:0004379">
    <property type="term" value="F:glycylpeptide N-tetradecanoyltransferase activity"/>
    <property type="evidence" value="ECO:0007669"/>
    <property type="project" value="UniProtKB-EC"/>
</dbReference>
<dbReference type="EMBL" id="CAJQZP010000693">
    <property type="protein sequence ID" value="CAG4978898.1"/>
    <property type="molecule type" value="Genomic_DNA"/>
</dbReference>
<dbReference type="PANTHER" id="PTHR11377">
    <property type="entry name" value="N-MYRISTOYL TRANSFERASE"/>
    <property type="match status" value="1"/>
</dbReference>
<dbReference type="PROSITE" id="PS00976">
    <property type="entry name" value="NMT_2"/>
    <property type="match status" value="1"/>
</dbReference>
<evidence type="ECO:0000256" key="7">
    <source>
        <dbReference type="SAM" id="MobiDB-lite"/>
    </source>
</evidence>
<feature type="domain" description="Glycylpeptide N-tetradecanoyltransferase N-terminal" evidence="8">
    <location>
        <begin position="106"/>
        <end position="265"/>
    </location>
</feature>
<feature type="domain" description="Glycylpeptide N-tetradecanoyltransferase C-terminal" evidence="9">
    <location>
        <begin position="279"/>
        <end position="459"/>
    </location>
</feature>
<dbReference type="PIRSF" id="PIRSF015892">
    <property type="entry name" value="N-myristl_transf"/>
    <property type="match status" value="1"/>
</dbReference>
<gene>
    <name evidence="10" type="ORF">PAPOLLO_LOCUS9785</name>
</gene>
<evidence type="ECO:0000259" key="8">
    <source>
        <dbReference type="Pfam" id="PF01233"/>
    </source>
</evidence>
<sequence length="467" mass="53881">MEDNKTLAEENQKLNEEKHPRKKNKNKKKRNSGDGDHGTTAVSEVAANSVDGHQNIPLIDLKIAMEVLNLQQKPAKTTEEALHKSYKFWSTQPVPKMDEKIVSNEPIEPPKAPEEIRSEPYTLPDGFQWDTLNLNEPLVLKELYTLLNENYVEDDDCMFRFDYQTDFLKWALQPPGWRMDWHCGVRVIKSGRLVGFISAVPAQLRIYEHIQTVVEINFLCVHKKLRAKRVAPVLIREITRRVNLTGIFQGVYTAGIVLPKPIATCRYWHRSLNPKKLIDIKFSHLSRNMTMQRTLKLFKLPDLPKTIGFRKLELQDCDKALKLLNDYLKKFDLAPIFSEEDFKHWFVPQNGIIDSFVVEASDGTITDFVSYYTLPSTVVYHPVHKTLKAAYSFYNVSTKTPWTDLMLDALITAKNSGFDVFNALDLMDNKEFLEPLKFGIGDGNLQYYLYNWRCPSITPNKIGLVLQ</sequence>
<dbReference type="FunFam" id="3.40.630.170:FF:000001">
    <property type="entry name" value="Glycylpeptide N-tetradecanoyltransferase"/>
    <property type="match status" value="1"/>
</dbReference>
<dbReference type="InterPro" id="IPR022678">
    <property type="entry name" value="NMT_CS"/>
</dbReference>
<dbReference type="InterPro" id="IPR000903">
    <property type="entry name" value="NMT"/>
</dbReference>
<comment type="function">
    <text evidence="5">Adds a myristoyl group to the N-terminal glycine residue of certain cellular proteins.</text>
</comment>
<dbReference type="OrthoDB" id="60315at2759"/>
<evidence type="ECO:0000256" key="6">
    <source>
        <dbReference type="RuleBase" id="RU004178"/>
    </source>
</evidence>
<keyword evidence="4 5" id="KW-0012">Acyltransferase</keyword>
<dbReference type="PANTHER" id="PTHR11377:SF5">
    <property type="entry name" value="GLYCYLPEPTIDE N-TETRADECANOYLTRANSFERASE"/>
    <property type="match status" value="1"/>
</dbReference>
<organism evidence="10 11">
    <name type="scientific">Parnassius apollo</name>
    <name type="common">Apollo butterfly</name>
    <name type="synonym">Papilio apollo</name>
    <dbReference type="NCBI Taxonomy" id="110799"/>
    <lineage>
        <taxon>Eukaryota</taxon>
        <taxon>Metazoa</taxon>
        <taxon>Ecdysozoa</taxon>
        <taxon>Arthropoda</taxon>
        <taxon>Hexapoda</taxon>
        <taxon>Insecta</taxon>
        <taxon>Pterygota</taxon>
        <taxon>Neoptera</taxon>
        <taxon>Endopterygota</taxon>
        <taxon>Lepidoptera</taxon>
        <taxon>Glossata</taxon>
        <taxon>Ditrysia</taxon>
        <taxon>Papilionoidea</taxon>
        <taxon>Papilionidae</taxon>
        <taxon>Parnassiinae</taxon>
        <taxon>Parnassini</taxon>
        <taxon>Parnassius</taxon>
        <taxon>Parnassius</taxon>
    </lineage>
</organism>
<feature type="compositionally biased region" description="Basic residues" evidence="7">
    <location>
        <begin position="20"/>
        <end position="30"/>
    </location>
</feature>
<evidence type="ECO:0000313" key="11">
    <source>
        <dbReference type="Proteomes" id="UP000691718"/>
    </source>
</evidence>
<evidence type="ECO:0000256" key="5">
    <source>
        <dbReference type="RuleBase" id="RU000586"/>
    </source>
</evidence>
<dbReference type="InterPro" id="IPR022677">
    <property type="entry name" value="NMT_C"/>
</dbReference>
<comment type="catalytic activity">
    <reaction evidence="5">
        <text>N-terminal glycyl-[protein] + tetradecanoyl-CoA = N-tetradecanoylglycyl-[protein] + CoA + H(+)</text>
        <dbReference type="Rhea" id="RHEA:15521"/>
        <dbReference type="Rhea" id="RHEA-COMP:12666"/>
        <dbReference type="Rhea" id="RHEA-COMP:12667"/>
        <dbReference type="ChEBI" id="CHEBI:15378"/>
        <dbReference type="ChEBI" id="CHEBI:57287"/>
        <dbReference type="ChEBI" id="CHEBI:57385"/>
        <dbReference type="ChEBI" id="CHEBI:64723"/>
        <dbReference type="ChEBI" id="CHEBI:133050"/>
        <dbReference type="EC" id="2.3.1.97"/>
    </reaction>
</comment>
<dbReference type="InterPro" id="IPR022676">
    <property type="entry name" value="NMT_N"/>
</dbReference>
<accession>A0A8S3WUZ6</accession>
<keyword evidence="3 5" id="KW-0808">Transferase</keyword>
<dbReference type="PROSITE" id="PS00975">
    <property type="entry name" value="NMT_1"/>
    <property type="match status" value="1"/>
</dbReference>
<evidence type="ECO:0000256" key="3">
    <source>
        <dbReference type="ARBA" id="ARBA00022679"/>
    </source>
</evidence>
<comment type="caution">
    <text evidence="10">The sequence shown here is derived from an EMBL/GenBank/DDBJ whole genome shotgun (WGS) entry which is preliminary data.</text>
</comment>
<proteinExistence type="inferred from homology"/>
<feature type="compositionally biased region" description="Basic and acidic residues" evidence="7">
    <location>
        <begin position="1"/>
        <end position="19"/>
    </location>
</feature>
<dbReference type="GO" id="GO:0005737">
    <property type="term" value="C:cytoplasm"/>
    <property type="evidence" value="ECO:0007669"/>
    <property type="project" value="TreeGrafter"/>
</dbReference>
<reference evidence="10" key="1">
    <citation type="submission" date="2021-04" db="EMBL/GenBank/DDBJ databases">
        <authorList>
            <person name="Tunstrom K."/>
        </authorList>
    </citation>
    <scope>NUCLEOTIDE SEQUENCE</scope>
</reference>
<evidence type="ECO:0000313" key="10">
    <source>
        <dbReference type="EMBL" id="CAG4978898.1"/>
    </source>
</evidence>
<evidence type="ECO:0000259" key="9">
    <source>
        <dbReference type="Pfam" id="PF02799"/>
    </source>
</evidence>
<comment type="similarity">
    <text evidence="1 6">Belongs to the NMT family.</text>
</comment>
<evidence type="ECO:0000256" key="1">
    <source>
        <dbReference type="ARBA" id="ARBA00009469"/>
    </source>
</evidence>
<evidence type="ECO:0000256" key="4">
    <source>
        <dbReference type="ARBA" id="ARBA00023315"/>
    </source>
</evidence>
<dbReference type="EC" id="2.3.1.97" evidence="2 5"/>
<protein>
    <recommendedName>
        <fullName evidence="2 5">Glycylpeptide N-tetradecanoyltransferase</fullName>
        <ecNumber evidence="2 5">2.3.1.97</ecNumber>
    </recommendedName>
</protein>